<feature type="chain" id="PRO_5035193523" evidence="1">
    <location>
        <begin position="30"/>
        <end position="110"/>
    </location>
</feature>
<proteinExistence type="predicted"/>
<accession>A0A8J8NFS6</accession>
<keyword evidence="3" id="KW-1185">Reference proteome</keyword>
<organism evidence="2 3">
    <name type="scientific">Halteria grandinella</name>
    <dbReference type="NCBI Taxonomy" id="5974"/>
    <lineage>
        <taxon>Eukaryota</taxon>
        <taxon>Sar</taxon>
        <taxon>Alveolata</taxon>
        <taxon>Ciliophora</taxon>
        <taxon>Intramacronucleata</taxon>
        <taxon>Spirotrichea</taxon>
        <taxon>Stichotrichia</taxon>
        <taxon>Sporadotrichida</taxon>
        <taxon>Halteriidae</taxon>
        <taxon>Halteria</taxon>
    </lineage>
</organism>
<dbReference type="EMBL" id="RRYP01016964">
    <property type="protein sequence ID" value="TNV74467.1"/>
    <property type="molecule type" value="Genomic_DNA"/>
</dbReference>
<dbReference type="Proteomes" id="UP000785679">
    <property type="component" value="Unassembled WGS sequence"/>
</dbReference>
<evidence type="ECO:0000313" key="2">
    <source>
        <dbReference type="EMBL" id="TNV74467.1"/>
    </source>
</evidence>
<evidence type="ECO:0000313" key="3">
    <source>
        <dbReference type="Proteomes" id="UP000785679"/>
    </source>
</evidence>
<protein>
    <submittedName>
        <fullName evidence="2">Uncharacterized protein</fullName>
    </submittedName>
</protein>
<feature type="signal peptide" evidence="1">
    <location>
        <begin position="1"/>
        <end position="29"/>
    </location>
</feature>
<dbReference type="AlphaFoldDB" id="A0A8J8NFS6"/>
<reference evidence="2" key="1">
    <citation type="submission" date="2019-06" db="EMBL/GenBank/DDBJ databases">
        <authorList>
            <person name="Zheng W."/>
        </authorList>
    </citation>
    <scope>NUCLEOTIDE SEQUENCE</scope>
    <source>
        <strain evidence="2">QDHG01</strain>
    </source>
</reference>
<sequence>MDLKPSTSKIRLKHILFALSLFLTLSSQAAITPSIKYDFTQLKSAGTIGDQMNLGITDNDITFQATERLTGWGLPMTGSQAEQANHKWMVLLLQRFQLYCLLQARQLWQH</sequence>
<comment type="caution">
    <text evidence="2">The sequence shown here is derived from an EMBL/GenBank/DDBJ whole genome shotgun (WGS) entry which is preliminary data.</text>
</comment>
<keyword evidence="1" id="KW-0732">Signal</keyword>
<evidence type="ECO:0000256" key="1">
    <source>
        <dbReference type="SAM" id="SignalP"/>
    </source>
</evidence>
<name>A0A8J8NFS6_HALGN</name>
<gene>
    <name evidence="2" type="ORF">FGO68_gene6321</name>
</gene>